<feature type="transmembrane region" description="Helical" evidence="7">
    <location>
        <begin position="26"/>
        <end position="45"/>
    </location>
</feature>
<comment type="caution">
    <text evidence="10">The sequence shown here is derived from an EMBL/GenBank/DDBJ whole genome shotgun (WGS) entry which is preliminary data.</text>
</comment>
<dbReference type="EMBL" id="PUEC01000003">
    <property type="protein sequence ID" value="PWB03965.1"/>
    <property type="molecule type" value="Genomic_DNA"/>
</dbReference>
<accession>A0A2V1IMH7</accession>
<evidence type="ECO:0000313" key="11">
    <source>
        <dbReference type="Proteomes" id="UP000244905"/>
    </source>
</evidence>
<keyword evidence="5 7" id="KW-0472">Membrane</keyword>
<evidence type="ECO:0000256" key="2">
    <source>
        <dbReference type="ARBA" id="ARBA00022475"/>
    </source>
</evidence>
<evidence type="ECO:0000256" key="1">
    <source>
        <dbReference type="ARBA" id="ARBA00004651"/>
    </source>
</evidence>
<evidence type="ECO:0000256" key="5">
    <source>
        <dbReference type="ARBA" id="ARBA00023136"/>
    </source>
</evidence>
<evidence type="ECO:0000259" key="8">
    <source>
        <dbReference type="Pfam" id="PF02687"/>
    </source>
</evidence>
<name>A0A2V1IMH7_9BACT</name>
<dbReference type="PANTHER" id="PTHR30572:SF4">
    <property type="entry name" value="ABC TRANSPORTER PERMEASE YTRF"/>
    <property type="match status" value="1"/>
</dbReference>
<evidence type="ECO:0000256" key="7">
    <source>
        <dbReference type="SAM" id="Phobius"/>
    </source>
</evidence>
<keyword evidence="11" id="KW-1185">Reference proteome</keyword>
<dbReference type="Proteomes" id="UP000244905">
    <property type="component" value="Unassembled WGS sequence"/>
</dbReference>
<evidence type="ECO:0000256" key="4">
    <source>
        <dbReference type="ARBA" id="ARBA00022989"/>
    </source>
</evidence>
<feature type="transmembrane region" description="Helical" evidence="7">
    <location>
        <begin position="279"/>
        <end position="309"/>
    </location>
</feature>
<dbReference type="PANTHER" id="PTHR30572">
    <property type="entry name" value="MEMBRANE COMPONENT OF TRANSPORTER-RELATED"/>
    <property type="match status" value="1"/>
</dbReference>
<feature type="transmembrane region" description="Helical" evidence="7">
    <location>
        <begin position="330"/>
        <end position="357"/>
    </location>
</feature>
<evidence type="ECO:0000259" key="9">
    <source>
        <dbReference type="Pfam" id="PF12704"/>
    </source>
</evidence>
<feature type="transmembrane region" description="Helical" evidence="7">
    <location>
        <begin position="377"/>
        <end position="397"/>
    </location>
</feature>
<organism evidence="10 11">
    <name type="scientific">Duncaniella muris</name>
    <dbReference type="NCBI Taxonomy" id="2094150"/>
    <lineage>
        <taxon>Bacteria</taxon>
        <taxon>Pseudomonadati</taxon>
        <taxon>Bacteroidota</taxon>
        <taxon>Bacteroidia</taxon>
        <taxon>Bacteroidales</taxon>
        <taxon>Muribaculaceae</taxon>
        <taxon>Duncaniella</taxon>
    </lineage>
</organism>
<keyword evidence="2" id="KW-1003">Cell membrane</keyword>
<reference evidence="11" key="1">
    <citation type="submission" date="2018-02" db="EMBL/GenBank/DDBJ databases">
        <authorList>
            <person name="Clavel T."/>
            <person name="Strowig T."/>
        </authorList>
    </citation>
    <scope>NUCLEOTIDE SEQUENCE [LARGE SCALE GENOMIC DNA]</scope>
    <source>
        <strain evidence="11">DSM 103720</strain>
    </source>
</reference>
<proteinExistence type="inferred from homology"/>
<dbReference type="InterPro" id="IPR025857">
    <property type="entry name" value="MacB_PCD"/>
</dbReference>
<gene>
    <name evidence="10" type="ORF">C5O23_02150</name>
</gene>
<evidence type="ECO:0000256" key="6">
    <source>
        <dbReference type="ARBA" id="ARBA00038076"/>
    </source>
</evidence>
<dbReference type="InterPro" id="IPR003838">
    <property type="entry name" value="ABC3_permease_C"/>
</dbReference>
<dbReference type="GO" id="GO:0005886">
    <property type="term" value="C:plasma membrane"/>
    <property type="evidence" value="ECO:0007669"/>
    <property type="project" value="UniProtKB-SubCell"/>
</dbReference>
<feature type="domain" description="ABC3 transporter permease C-terminal" evidence="8">
    <location>
        <begin position="289"/>
        <end position="407"/>
    </location>
</feature>
<feature type="domain" description="MacB-like periplasmic core" evidence="9">
    <location>
        <begin position="25"/>
        <end position="247"/>
    </location>
</feature>
<dbReference type="InterPro" id="IPR050250">
    <property type="entry name" value="Macrolide_Exporter_MacB"/>
</dbReference>
<dbReference type="GO" id="GO:0022857">
    <property type="term" value="F:transmembrane transporter activity"/>
    <property type="evidence" value="ECO:0007669"/>
    <property type="project" value="TreeGrafter"/>
</dbReference>
<sequence>MKNPIFDIENWREIGTTLAQNKTRTFMTAFGIFWGTAILAMLIGGSKGLKSFMSRNFEGFATNVAIVFPGRTTVSYGGFNKGMEVQLNLQDVINIRRAIPEIENSSAVNNLWGEALYGQNQTTAQLTGVESGYDKIFVPKIYEGRFINEADNAHSRKVCVVGKKAADELFGSESGIGKDISLNGIYYKVVGIAGQTSEIRMGAELDESVIIPYNSMRANYNLGNDVGMFMMTLRSGYLPGDYEKTVRRLIARNHPVDPADKGAVFFIDVSEKFKMVDNLFLGITLLALVVGAGTLMSGIIGVGNIMWIIVRERTHEIGIRRALGAKPRDIITQILSESMVLTTVAGLAGIVLAILLLGGAEMAFSDDRGTIAFQLSFSQAVTILATFLVLGTAAGLIPAIKAMRIKPIEALNDK</sequence>
<keyword evidence="3 7" id="KW-0812">Transmembrane</keyword>
<protein>
    <submittedName>
        <fullName evidence="10">ABC transporter permease</fullName>
    </submittedName>
</protein>
<dbReference type="Pfam" id="PF02687">
    <property type="entry name" value="FtsX"/>
    <property type="match status" value="1"/>
</dbReference>
<evidence type="ECO:0000313" key="10">
    <source>
        <dbReference type="EMBL" id="PWB03965.1"/>
    </source>
</evidence>
<dbReference type="Pfam" id="PF12704">
    <property type="entry name" value="MacB_PCD"/>
    <property type="match status" value="1"/>
</dbReference>
<comment type="similarity">
    <text evidence="6">Belongs to the ABC-4 integral membrane protein family.</text>
</comment>
<comment type="subcellular location">
    <subcellularLocation>
        <location evidence="1">Cell membrane</location>
        <topology evidence="1">Multi-pass membrane protein</topology>
    </subcellularLocation>
</comment>
<keyword evidence="4 7" id="KW-1133">Transmembrane helix</keyword>
<evidence type="ECO:0000256" key="3">
    <source>
        <dbReference type="ARBA" id="ARBA00022692"/>
    </source>
</evidence>
<dbReference type="GeneID" id="82525151"/>
<dbReference type="RefSeq" id="WP_107031309.1">
    <property type="nucleotide sequence ID" value="NZ_CAOLBL010000046.1"/>
</dbReference>
<dbReference type="AlphaFoldDB" id="A0A2V1IMH7"/>